<keyword evidence="2" id="KW-1185">Reference proteome</keyword>
<dbReference type="AlphaFoldDB" id="A0A494WMW2"/>
<sequence length="305" mass="35219">MNQYVTLSLESHLFFGRIMKEHALFLMAGFPAKNEAFIEKADWYRAQFEDLLAQAVKISNGTIRQGVLKSGEIFTEYTIKAEKSTSCLTGISIDTCITEDEMKLVPGDKMTLNREQSQLMARRVRMLNERALELVTGLICLKEEILEAMTKCKIYNSNYPLLIRHIIREAKLYKETITELNTKGYICSRNLKAIEKFWNQIMMEHALFIRGLLDPSEEELIEAADAFAGDYKKLIREAREMDCRTMDGLTRRTIEETVRYREFKAAGTKGITECRIESIILPLLADHVLREASHYLRILQSEAKR</sequence>
<protein>
    <recommendedName>
        <fullName evidence="3">DUF2935 domain-containing protein</fullName>
    </recommendedName>
</protein>
<evidence type="ECO:0008006" key="3">
    <source>
        <dbReference type="Google" id="ProtNLM"/>
    </source>
</evidence>
<evidence type="ECO:0000313" key="2">
    <source>
        <dbReference type="Proteomes" id="UP000289664"/>
    </source>
</evidence>
<dbReference type="Pfam" id="PF11155">
    <property type="entry name" value="DUF2935"/>
    <property type="match status" value="2"/>
</dbReference>
<reference evidence="1 2" key="1">
    <citation type="journal article" date="2019" name="Appl. Environ. Microbiol.">
        <title>Clostridium scindens ATCC 35704: integration of nutritional requirements, the complete genome sequence, and global transcriptional responses to bile acids.</title>
        <authorList>
            <person name="Devendran S."/>
            <person name="Shrestha R."/>
            <person name="Alves J.M.P."/>
            <person name="Wolf P.G."/>
            <person name="Ly L."/>
            <person name="Hernandez A.G."/>
            <person name="Mendez-Garcia C."/>
            <person name="Inboden A."/>
            <person name="Wiley J."/>
            <person name="Paul O."/>
            <person name="Allen A."/>
            <person name="Springer E."/>
            <person name="Wright C.L."/>
            <person name="Fields C.J."/>
            <person name="Daniel S.L."/>
            <person name="Ridlon J.M."/>
        </authorList>
    </citation>
    <scope>NUCLEOTIDE SEQUENCE [LARGE SCALE GENOMIC DNA]</scope>
    <source>
        <strain evidence="1 2">ATCC 35704</strain>
    </source>
</reference>
<dbReference type="SUPFAM" id="SSF158430">
    <property type="entry name" value="Bacillus cereus metalloprotein-like"/>
    <property type="match status" value="2"/>
</dbReference>
<accession>A0A494WMW2</accession>
<organism evidence="1 2">
    <name type="scientific">Clostridium scindens (strain ATCC 35704 / DSM 5676 / VPI 13733 / 19)</name>
    <dbReference type="NCBI Taxonomy" id="411468"/>
    <lineage>
        <taxon>Bacteria</taxon>
        <taxon>Bacillati</taxon>
        <taxon>Bacillota</taxon>
        <taxon>Clostridia</taxon>
        <taxon>Lachnospirales</taxon>
        <taxon>Lachnospiraceae</taxon>
    </lineage>
</organism>
<proteinExistence type="predicted"/>
<evidence type="ECO:0000313" key="1">
    <source>
        <dbReference type="EMBL" id="QBF74939.1"/>
    </source>
</evidence>
<dbReference type="RefSeq" id="WP_009248080.1">
    <property type="nucleotide sequence ID" value="NZ_DS499701.1"/>
</dbReference>
<dbReference type="KEGG" id="csci:HDCHBGLK_02347"/>
<dbReference type="Gene3D" id="1.20.1260.120">
    <property type="entry name" value="Protein of unknown function DUF2935"/>
    <property type="match status" value="1"/>
</dbReference>
<dbReference type="OrthoDB" id="1633927at2"/>
<gene>
    <name evidence="1" type="ORF">HDCHBGLK_02347</name>
</gene>
<dbReference type="Proteomes" id="UP000289664">
    <property type="component" value="Chromosome"/>
</dbReference>
<dbReference type="EMBL" id="CP036170">
    <property type="protein sequence ID" value="QBF74939.1"/>
    <property type="molecule type" value="Genomic_DNA"/>
</dbReference>
<name>A0A494WMW2_CLOS5</name>
<dbReference type="InterPro" id="IPR021328">
    <property type="entry name" value="CotB-like"/>
</dbReference>